<organism evidence="2 3">
    <name type="scientific">Clostridium disporicum</name>
    <dbReference type="NCBI Taxonomy" id="84024"/>
    <lineage>
        <taxon>Bacteria</taxon>
        <taxon>Bacillati</taxon>
        <taxon>Bacillota</taxon>
        <taxon>Clostridia</taxon>
        <taxon>Eubacteriales</taxon>
        <taxon>Clostridiaceae</taxon>
        <taxon>Clostridium</taxon>
    </lineage>
</organism>
<evidence type="ECO:0000313" key="3">
    <source>
        <dbReference type="Proteomes" id="UP000095558"/>
    </source>
</evidence>
<dbReference type="SUPFAM" id="SSF55729">
    <property type="entry name" value="Acyl-CoA N-acyltransferases (Nat)"/>
    <property type="match status" value="1"/>
</dbReference>
<reference evidence="2 3" key="1">
    <citation type="submission" date="2015-09" db="EMBL/GenBank/DDBJ databases">
        <authorList>
            <consortium name="Pathogen Informatics"/>
        </authorList>
    </citation>
    <scope>NUCLEOTIDE SEQUENCE [LARGE SCALE GENOMIC DNA]</scope>
    <source>
        <strain evidence="2 3">2789STDY5834855</strain>
    </source>
</reference>
<dbReference type="Gene3D" id="3.40.630.30">
    <property type="match status" value="1"/>
</dbReference>
<dbReference type="OrthoDB" id="9796381at2"/>
<dbReference type="CDD" id="cd04301">
    <property type="entry name" value="NAT_SF"/>
    <property type="match status" value="1"/>
</dbReference>
<dbReference type="GO" id="GO:0016747">
    <property type="term" value="F:acyltransferase activity, transferring groups other than amino-acyl groups"/>
    <property type="evidence" value="ECO:0007669"/>
    <property type="project" value="InterPro"/>
</dbReference>
<dbReference type="InterPro" id="IPR016181">
    <property type="entry name" value="Acyl_CoA_acyltransferase"/>
</dbReference>
<gene>
    <name evidence="2" type="ORF">ERS852470_01175</name>
</gene>
<name>A0A174BGM6_9CLOT</name>
<feature type="domain" description="N-acetyltransferase" evidence="1">
    <location>
        <begin position="1"/>
        <end position="167"/>
    </location>
</feature>
<dbReference type="RefSeq" id="WP_055275900.1">
    <property type="nucleotide sequence ID" value="NZ_CYZV01000010.1"/>
</dbReference>
<evidence type="ECO:0000313" key="2">
    <source>
        <dbReference type="EMBL" id="CUN98788.1"/>
    </source>
</evidence>
<keyword evidence="2" id="KW-0808">Transferase</keyword>
<sequence>MEFRKSIKSDVSRIMEIIRQAQEYFKLQGINQWQNNYPNKEVINNDIDNGQSYVMLKDNNIVATTVVSFKEEKSYENIIDGKWITNDKYGVIHRIVVDSNYKGLGLSHEIIKYSEELCLSNNIHSIRVDTHEENIPMQNLLKKNNFKYCGIIFLEDGAKRIAFEKTI</sequence>
<accession>A0A174BGM6</accession>
<dbReference type="AlphaFoldDB" id="A0A174BGM6"/>
<dbReference type="Proteomes" id="UP000095558">
    <property type="component" value="Unassembled WGS sequence"/>
</dbReference>
<proteinExistence type="predicted"/>
<dbReference type="Pfam" id="PF00583">
    <property type="entry name" value="Acetyltransf_1"/>
    <property type="match status" value="1"/>
</dbReference>
<dbReference type="PROSITE" id="PS51186">
    <property type="entry name" value="GNAT"/>
    <property type="match status" value="1"/>
</dbReference>
<dbReference type="InterPro" id="IPR000182">
    <property type="entry name" value="GNAT_dom"/>
</dbReference>
<dbReference type="EMBL" id="CYZV01000010">
    <property type="protein sequence ID" value="CUN98788.1"/>
    <property type="molecule type" value="Genomic_DNA"/>
</dbReference>
<evidence type="ECO:0000259" key="1">
    <source>
        <dbReference type="PROSITE" id="PS51186"/>
    </source>
</evidence>
<protein>
    <submittedName>
        <fullName evidence="2">N-acetyltransferase GCN5</fullName>
    </submittedName>
</protein>